<dbReference type="InterPro" id="IPR036034">
    <property type="entry name" value="PDZ_sf"/>
</dbReference>
<evidence type="ECO:0000256" key="1">
    <source>
        <dbReference type="SAM" id="Phobius"/>
    </source>
</evidence>
<dbReference type="STRING" id="1121291.SAMN02745134_00361"/>
<evidence type="ECO:0000313" key="4">
    <source>
        <dbReference type="EMBL" id="SMC17501.1"/>
    </source>
</evidence>
<dbReference type="InterPro" id="IPR001478">
    <property type="entry name" value="PDZ"/>
</dbReference>
<proteinExistence type="predicted"/>
<dbReference type="AlphaFoldDB" id="A0A1W1X266"/>
<dbReference type="PROSITE" id="PS51494">
    <property type="entry name" value="SPOIVB"/>
    <property type="match status" value="1"/>
</dbReference>
<evidence type="ECO:0000313" key="5">
    <source>
        <dbReference type="Proteomes" id="UP000192468"/>
    </source>
</evidence>
<feature type="domain" description="PDZ" evidence="2">
    <location>
        <begin position="76"/>
        <end position="157"/>
    </location>
</feature>
<dbReference type="RefSeq" id="WP_084113550.1">
    <property type="nucleotide sequence ID" value="NZ_FWXH01000002.1"/>
</dbReference>
<dbReference type="Pfam" id="PF17820">
    <property type="entry name" value="PDZ_6"/>
    <property type="match status" value="1"/>
</dbReference>
<dbReference type="Pfam" id="PF05580">
    <property type="entry name" value="Peptidase_S55"/>
    <property type="match status" value="1"/>
</dbReference>
<keyword evidence="5" id="KW-1185">Reference proteome</keyword>
<dbReference type="InterPro" id="IPR008763">
    <property type="entry name" value="Peptidase_S55"/>
</dbReference>
<dbReference type="SMART" id="SM00228">
    <property type="entry name" value="PDZ"/>
    <property type="match status" value="1"/>
</dbReference>
<organism evidence="4 5">
    <name type="scientific">Clostridium acidisoli DSM 12555</name>
    <dbReference type="NCBI Taxonomy" id="1121291"/>
    <lineage>
        <taxon>Bacteria</taxon>
        <taxon>Bacillati</taxon>
        <taxon>Bacillota</taxon>
        <taxon>Clostridia</taxon>
        <taxon>Eubacteriales</taxon>
        <taxon>Clostridiaceae</taxon>
        <taxon>Clostridium</taxon>
    </lineage>
</organism>
<keyword evidence="1" id="KW-0472">Membrane</keyword>
<reference evidence="4 5" key="1">
    <citation type="submission" date="2017-04" db="EMBL/GenBank/DDBJ databases">
        <authorList>
            <person name="Afonso C.L."/>
            <person name="Miller P.J."/>
            <person name="Scott M.A."/>
            <person name="Spackman E."/>
            <person name="Goraichik I."/>
            <person name="Dimitrov K.M."/>
            <person name="Suarez D.L."/>
            <person name="Swayne D.E."/>
        </authorList>
    </citation>
    <scope>NUCLEOTIDE SEQUENCE [LARGE SCALE GENOMIC DNA]</scope>
    <source>
        <strain evidence="4 5">DSM 12555</strain>
    </source>
</reference>
<dbReference type="EMBL" id="FWXH01000002">
    <property type="protein sequence ID" value="SMC17501.1"/>
    <property type="molecule type" value="Genomic_DNA"/>
</dbReference>
<accession>A0A1W1X266</accession>
<dbReference type="NCBIfam" id="TIGR02860">
    <property type="entry name" value="spore_IV_B"/>
    <property type="match status" value="1"/>
</dbReference>
<sequence length="390" mass="42367">MKNKKLNMIYLILTSIFLLILTTFMNLREFSNVKYTYSDNGVISKSLNKKSDLALKNSGNKLMKSIAVSNKAKNYQSRLKVIPGGQPIGIKLTTNGVLVVGLSDIEGKNGEKLSPAGEAGIQIGDSIIKINGTTIKDSKDLIDKVNKDGKINIILLRKNKSIEKTVTPLKSEVDGNYKLGIWVRDSTAGVGTLTFYDKTSGKFAALGHPITDVDTGTLLTVKDGSLINSTIISVKKGIKGDPGEIRGIFINEENPIGNIKENTMCGIYGDKFKIGKSKVNKPIEVAFKDEIKEGDAKILTTINGEEPKYYNIKIEKLFSQDAPGPKSMVIKVTDPELLKKTGGIVQGMSGSPIIQNNRIVGAVTHVLINNPDTGYGVYVEWMLKGSGMIK</sequence>
<dbReference type="OrthoDB" id="9765242at2"/>
<dbReference type="InterPro" id="IPR041489">
    <property type="entry name" value="PDZ_6"/>
</dbReference>
<dbReference type="SUPFAM" id="SSF50156">
    <property type="entry name" value="PDZ domain-like"/>
    <property type="match status" value="1"/>
</dbReference>
<evidence type="ECO:0000259" key="3">
    <source>
        <dbReference type="PROSITE" id="PS51494"/>
    </source>
</evidence>
<feature type="transmembrane region" description="Helical" evidence="1">
    <location>
        <begin position="7"/>
        <end position="27"/>
    </location>
</feature>
<evidence type="ECO:0000259" key="2">
    <source>
        <dbReference type="PROSITE" id="PS50106"/>
    </source>
</evidence>
<dbReference type="SUPFAM" id="SSF50494">
    <property type="entry name" value="Trypsin-like serine proteases"/>
    <property type="match status" value="1"/>
</dbReference>
<name>A0A1W1X266_9CLOT</name>
<dbReference type="InterPro" id="IPR014219">
    <property type="entry name" value="SpoIVB"/>
</dbReference>
<dbReference type="Proteomes" id="UP000192468">
    <property type="component" value="Unassembled WGS sequence"/>
</dbReference>
<dbReference type="PROSITE" id="PS50106">
    <property type="entry name" value="PDZ"/>
    <property type="match status" value="1"/>
</dbReference>
<dbReference type="Gene3D" id="2.30.42.10">
    <property type="match status" value="1"/>
</dbReference>
<protein>
    <submittedName>
        <fullName evidence="4">Stage IV sporulation protein B</fullName>
    </submittedName>
</protein>
<dbReference type="InterPro" id="IPR009003">
    <property type="entry name" value="Peptidase_S1_PA"/>
</dbReference>
<gene>
    <name evidence="4" type="ORF">SAMN02745134_00361</name>
</gene>
<feature type="domain" description="Peptidase S55" evidence="3">
    <location>
        <begin position="160"/>
        <end position="390"/>
    </location>
</feature>
<keyword evidence="1" id="KW-1133">Transmembrane helix</keyword>
<keyword evidence="1" id="KW-0812">Transmembrane</keyword>